<dbReference type="AlphaFoldDB" id="A0A066RI53"/>
<name>A0A066RI53_9GAMM</name>
<keyword evidence="1" id="KW-0812">Transmembrane</keyword>
<dbReference type="InterPro" id="IPR017744">
    <property type="entry name" value="BcsG"/>
</dbReference>
<gene>
    <name evidence="2" type="ORF">EA58_18855</name>
</gene>
<protein>
    <submittedName>
        <fullName evidence="2">Membrane protein</fullName>
    </submittedName>
</protein>
<feature type="transmembrane region" description="Helical" evidence="1">
    <location>
        <begin position="133"/>
        <end position="151"/>
    </location>
</feature>
<evidence type="ECO:0000313" key="3">
    <source>
        <dbReference type="Proteomes" id="UP000027192"/>
    </source>
</evidence>
<feature type="transmembrane region" description="Helical" evidence="1">
    <location>
        <begin position="12"/>
        <end position="31"/>
    </location>
</feature>
<feature type="transmembrane region" description="Helical" evidence="1">
    <location>
        <begin position="104"/>
        <end position="126"/>
    </location>
</feature>
<evidence type="ECO:0000256" key="1">
    <source>
        <dbReference type="SAM" id="Phobius"/>
    </source>
</evidence>
<organism evidence="2 3">
    <name type="scientific">Photobacterium galatheae</name>
    <dbReference type="NCBI Taxonomy" id="1654360"/>
    <lineage>
        <taxon>Bacteria</taxon>
        <taxon>Pseudomonadati</taxon>
        <taxon>Pseudomonadota</taxon>
        <taxon>Gammaproteobacteria</taxon>
        <taxon>Vibrionales</taxon>
        <taxon>Vibrionaceae</taxon>
        <taxon>Photobacterium</taxon>
    </lineage>
</organism>
<dbReference type="InterPro" id="IPR017850">
    <property type="entry name" value="Alkaline_phosphatase_core_sf"/>
</dbReference>
<dbReference type="OrthoDB" id="6965261at2"/>
<dbReference type="NCBIfam" id="TIGR03368">
    <property type="entry name" value="cellulose_yhjU"/>
    <property type="match status" value="1"/>
</dbReference>
<dbReference type="Gene3D" id="3.40.720.10">
    <property type="entry name" value="Alkaline Phosphatase, subunit A"/>
    <property type="match status" value="1"/>
</dbReference>
<keyword evidence="1" id="KW-0472">Membrane</keyword>
<keyword evidence="1" id="KW-1133">Transmembrane helix</keyword>
<dbReference type="Proteomes" id="UP000027192">
    <property type="component" value="Unassembled WGS sequence"/>
</dbReference>
<dbReference type="EMBL" id="JMIB01000038">
    <property type="protein sequence ID" value="KDM90004.1"/>
    <property type="molecule type" value="Genomic_DNA"/>
</dbReference>
<keyword evidence="3" id="KW-1185">Reference proteome</keyword>
<comment type="caution">
    <text evidence="2">The sequence shown here is derived from an EMBL/GenBank/DDBJ whole genome shotgun (WGS) entry which is preliminary data.</text>
</comment>
<accession>A0A066RI53</accession>
<evidence type="ECO:0000313" key="2">
    <source>
        <dbReference type="EMBL" id="KDM90004.1"/>
    </source>
</evidence>
<reference evidence="2 3" key="1">
    <citation type="submission" date="2014-04" db="EMBL/GenBank/DDBJ databases">
        <title>Draft genome sequence of Photobacterium halotolerans S2753: a solonamide, ngercheumicin and holomycin producer.</title>
        <authorList>
            <person name="Machado H.R."/>
            <person name="Gram L."/>
        </authorList>
    </citation>
    <scope>NUCLEOTIDE SEQUENCE [LARGE SCALE GENOMIC DNA]</scope>
    <source>
        <strain evidence="2 3">S2753</strain>
    </source>
</reference>
<sequence>MTTQLTSRPAQPLQGLGWWNIYFILKIALFLQGTIDFHPLENFALVVFLLLPLKARALHVLRLVIAIPAAAWLMHDDSYLPPLDRLWAQAGQLMQFEGSYLLELLGRFISFQTLLALFAVVAGYILLDRVFRVSVIVVAALVFISLPSANVPTAVAQPERQTVSEKTVTSVTSPAGTDDASLNTYLSGFFNTEAKRQVLFDSPAQNEVPFDLLLLSLCSVAWDDIEIAGLSDHPLFKEFDVLFDQYNSATSYSGPAVIRLLRASCGQETHSQLFSGAPSQQCYLFDNLKKLGFEENLVMNHDGVFDNFLQLIKTDGQVSADLMPQQGFTPYQKAFDGKPIYRDRQVLEDWFTHRQADHSEKVVTLYNTISLHDGNRMIRGDASTSMASYKARLQHLLDDLYAFFHTLKQSERNIVVVMIPEHGAGMKGDRMQISGMREIPSESITHIPVGLKIFGKDIVRTGEPVHVTAPASHLALSQLISNVLAQNPYQTGRFDPASLIKNLPETPRVSQNEGSTVIDVNGKPYVSLDGNSWSAYPAH</sequence>
<proteinExistence type="predicted"/>
<dbReference type="Pfam" id="PF11658">
    <property type="entry name" value="CBP_BcsG"/>
    <property type="match status" value="1"/>
</dbReference>
<dbReference type="RefSeq" id="WP_036756108.1">
    <property type="nucleotide sequence ID" value="NZ_JAGSGC010000008.1"/>
</dbReference>
<dbReference type="STRING" id="1654360.EA58_18855"/>